<protein>
    <submittedName>
        <fullName evidence="2">SusD/RagB family nutrient-binding outer membrane lipoprotein</fullName>
    </submittedName>
</protein>
<dbReference type="RefSeq" id="WP_161819267.1">
    <property type="nucleotide sequence ID" value="NZ_JAACJS010000015.1"/>
</dbReference>
<keyword evidence="1" id="KW-0732">Signal</keyword>
<feature type="signal peptide" evidence="1">
    <location>
        <begin position="1"/>
        <end position="22"/>
    </location>
</feature>
<organism evidence="2 3">
    <name type="scientific">Sediminibacterium roseum</name>
    <dbReference type="NCBI Taxonomy" id="1978412"/>
    <lineage>
        <taxon>Bacteria</taxon>
        <taxon>Pseudomonadati</taxon>
        <taxon>Bacteroidota</taxon>
        <taxon>Chitinophagia</taxon>
        <taxon>Chitinophagales</taxon>
        <taxon>Chitinophagaceae</taxon>
        <taxon>Sediminibacterium</taxon>
    </lineage>
</organism>
<comment type="caution">
    <text evidence="2">The sequence shown here is derived from an EMBL/GenBank/DDBJ whole genome shotgun (WGS) entry which is preliminary data.</text>
</comment>
<keyword evidence="2" id="KW-0449">Lipoprotein</keyword>
<dbReference type="Proteomes" id="UP000753802">
    <property type="component" value="Unassembled WGS sequence"/>
</dbReference>
<keyword evidence="3" id="KW-1185">Reference proteome</keyword>
<name>A0ABX0A0L6_9BACT</name>
<evidence type="ECO:0000256" key="1">
    <source>
        <dbReference type="SAM" id="SignalP"/>
    </source>
</evidence>
<sequence length="662" mass="72065">MKSSKYILMVALLALGFTSCKKFLDVNTDPDNPNNGSVLIQNRLPWIEHFYQYSSGVTNYRTACMAGVYYTNSANPNTFSTTWACTNGNSTTPYQTWFVEVSSNLVDLYKAAEKQGAYHYMAASNVFHALGYMQMLDLYGEMPYEEAGTGNPSPKPNDGKAIYLGCMSRLNQAIDLFSKAQAAGAPALSTGDLWANGDVQKWIKTCWGLKARYMLKLSKKAEFNADSVLYCLSKGPQSNADNMVGPGFNNSTVTDYLLGDPVVTNGNFDYVAYGSTVRMSAYHVNLLNNMRNAGVVDPRMSKIVPSYMSGVTLDGSGRAVSYTWTRSVGVDSYGPATRLLKGGATSIQTPSYAATNTTIKYTIADATERAAFIAAAGSKYDAANSSGTTVALIYKAGSIFINSTNYLYAGDTAYVNMRSSAIATSGIPAQGQTDVSWYPVVAAFNAGVVGSTGSFQVRPVSDQEIVTYHEMNFIKAEVLLRKGDAGGALTAYKAAIQAHLDMMQAKLTQWQSAGYAATNPDMAPMSPAAITAYMNSAAVAQSGITMQDIMLQKYIAMGCSIENWNDMRRFNFSAGNVGGFGVVYPGYQRGPLFTGQSQLTGGSPTDVRYWMRRWALPPVYEIQYNSVNTLALNAHATDVNIWSMPVWWDCATDDEYYNYLKK</sequence>
<dbReference type="SUPFAM" id="SSF48452">
    <property type="entry name" value="TPR-like"/>
    <property type="match status" value="1"/>
</dbReference>
<gene>
    <name evidence="2" type="ORF">GWC95_13600</name>
</gene>
<dbReference type="EMBL" id="JAACJS010000015">
    <property type="protein sequence ID" value="NCI50963.1"/>
    <property type="molecule type" value="Genomic_DNA"/>
</dbReference>
<dbReference type="InterPro" id="IPR041662">
    <property type="entry name" value="SusD-like_2"/>
</dbReference>
<dbReference type="PROSITE" id="PS51257">
    <property type="entry name" value="PROKAR_LIPOPROTEIN"/>
    <property type="match status" value="1"/>
</dbReference>
<evidence type="ECO:0000313" key="3">
    <source>
        <dbReference type="Proteomes" id="UP000753802"/>
    </source>
</evidence>
<dbReference type="Pfam" id="PF12771">
    <property type="entry name" value="SusD-like_2"/>
    <property type="match status" value="2"/>
</dbReference>
<dbReference type="Gene3D" id="1.25.40.390">
    <property type="match status" value="1"/>
</dbReference>
<dbReference type="InterPro" id="IPR011990">
    <property type="entry name" value="TPR-like_helical_dom_sf"/>
</dbReference>
<dbReference type="Gene3D" id="1.20.120.840">
    <property type="entry name" value="SusD-like, tetratrico peptide repeats domain"/>
    <property type="match status" value="1"/>
</dbReference>
<feature type="chain" id="PRO_5047110968" evidence="1">
    <location>
        <begin position="23"/>
        <end position="662"/>
    </location>
</feature>
<evidence type="ECO:0000313" key="2">
    <source>
        <dbReference type="EMBL" id="NCI50963.1"/>
    </source>
</evidence>
<proteinExistence type="predicted"/>
<reference evidence="2 3" key="1">
    <citation type="submission" date="2020-01" db="EMBL/GenBank/DDBJ databases">
        <title>Genome analysis.</title>
        <authorList>
            <person name="Wu S."/>
            <person name="Wang G."/>
        </authorList>
    </citation>
    <scope>NUCLEOTIDE SEQUENCE [LARGE SCALE GENOMIC DNA]</scope>
    <source>
        <strain evidence="2 3">SYL130</strain>
    </source>
</reference>
<accession>A0ABX0A0L6</accession>